<keyword evidence="3" id="KW-1185">Reference proteome</keyword>
<protein>
    <submittedName>
        <fullName evidence="2">Uncharacterized protein</fullName>
    </submittedName>
</protein>
<dbReference type="AlphaFoldDB" id="A0AAN6NLV4"/>
<proteinExistence type="predicted"/>
<organism evidence="2 3">
    <name type="scientific">Diplogelasinospora grovesii</name>
    <dbReference type="NCBI Taxonomy" id="303347"/>
    <lineage>
        <taxon>Eukaryota</taxon>
        <taxon>Fungi</taxon>
        <taxon>Dikarya</taxon>
        <taxon>Ascomycota</taxon>
        <taxon>Pezizomycotina</taxon>
        <taxon>Sordariomycetes</taxon>
        <taxon>Sordariomycetidae</taxon>
        <taxon>Sordariales</taxon>
        <taxon>Diplogelasinosporaceae</taxon>
        <taxon>Diplogelasinospora</taxon>
    </lineage>
</organism>
<feature type="compositionally biased region" description="Polar residues" evidence="1">
    <location>
        <begin position="1"/>
        <end position="10"/>
    </location>
</feature>
<gene>
    <name evidence="2" type="ORF">QBC46DRAFT_349024</name>
</gene>
<dbReference type="EMBL" id="MU853752">
    <property type="protein sequence ID" value="KAK3946448.1"/>
    <property type="molecule type" value="Genomic_DNA"/>
</dbReference>
<sequence length="88" mass="9889">MSSPNNTMSKSDNKPFHLAGQTPESKQTLEQRRMSRFLNESPRDGNIIVPFVVPTPMPMANGGGHQTVDDAERIMADKMKEIMKPFDK</sequence>
<feature type="region of interest" description="Disordered" evidence="1">
    <location>
        <begin position="1"/>
        <end position="30"/>
    </location>
</feature>
<comment type="caution">
    <text evidence="2">The sequence shown here is derived from an EMBL/GenBank/DDBJ whole genome shotgun (WGS) entry which is preliminary data.</text>
</comment>
<accession>A0AAN6NLV4</accession>
<evidence type="ECO:0000313" key="3">
    <source>
        <dbReference type="Proteomes" id="UP001303473"/>
    </source>
</evidence>
<dbReference type="Proteomes" id="UP001303473">
    <property type="component" value="Unassembled WGS sequence"/>
</dbReference>
<reference evidence="3" key="1">
    <citation type="journal article" date="2023" name="Mol. Phylogenet. Evol.">
        <title>Genome-scale phylogeny and comparative genomics of the fungal order Sordariales.</title>
        <authorList>
            <person name="Hensen N."/>
            <person name="Bonometti L."/>
            <person name="Westerberg I."/>
            <person name="Brannstrom I.O."/>
            <person name="Guillou S."/>
            <person name="Cros-Aarteil S."/>
            <person name="Calhoun S."/>
            <person name="Haridas S."/>
            <person name="Kuo A."/>
            <person name="Mondo S."/>
            <person name="Pangilinan J."/>
            <person name="Riley R."/>
            <person name="LaButti K."/>
            <person name="Andreopoulos B."/>
            <person name="Lipzen A."/>
            <person name="Chen C."/>
            <person name="Yan M."/>
            <person name="Daum C."/>
            <person name="Ng V."/>
            <person name="Clum A."/>
            <person name="Steindorff A."/>
            <person name="Ohm R.A."/>
            <person name="Martin F."/>
            <person name="Silar P."/>
            <person name="Natvig D.O."/>
            <person name="Lalanne C."/>
            <person name="Gautier V."/>
            <person name="Ament-Velasquez S.L."/>
            <person name="Kruys A."/>
            <person name="Hutchinson M.I."/>
            <person name="Powell A.J."/>
            <person name="Barry K."/>
            <person name="Miller A.N."/>
            <person name="Grigoriev I.V."/>
            <person name="Debuchy R."/>
            <person name="Gladieux P."/>
            <person name="Hiltunen Thoren M."/>
            <person name="Johannesson H."/>
        </authorList>
    </citation>
    <scope>NUCLEOTIDE SEQUENCE [LARGE SCALE GENOMIC DNA]</scope>
    <source>
        <strain evidence="3">CBS 340.73</strain>
    </source>
</reference>
<evidence type="ECO:0000313" key="2">
    <source>
        <dbReference type="EMBL" id="KAK3946448.1"/>
    </source>
</evidence>
<name>A0AAN6NLV4_9PEZI</name>
<evidence type="ECO:0000256" key="1">
    <source>
        <dbReference type="SAM" id="MobiDB-lite"/>
    </source>
</evidence>